<organism evidence="2 3">
    <name type="scientific">Vallitalea pronyensis</name>
    <dbReference type="NCBI Taxonomy" id="1348613"/>
    <lineage>
        <taxon>Bacteria</taxon>
        <taxon>Bacillati</taxon>
        <taxon>Bacillota</taxon>
        <taxon>Clostridia</taxon>
        <taxon>Lachnospirales</taxon>
        <taxon>Vallitaleaceae</taxon>
        <taxon>Vallitalea</taxon>
    </lineage>
</organism>
<dbReference type="Proteomes" id="UP000683246">
    <property type="component" value="Chromosome"/>
</dbReference>
<dbReference type="AlphaFoldDB" id="A0A8J8SH28"/>
<accession>A0A8J8SH28</accession>
<dbReference type="PROSITE" id="PS51257">
    <property type="entry name" value="PROKAR_LIPOPROTEIN"/>
    <property type="match status" value="1"/>
</dbReference>
<name>A0A8J8SH28_9FIRM</name>
<reference evidence="2" key="1">
    <citation type="submission" date="2020-07" db="EMBL/GenBank/DDBJ databases">
        <title>Vallitalea pronyensis genome.</title>
        <authorList>
            <person name="Postec A."/>
        </authorList>
    </citation>
    <scope>NUCLEOTIDE SEQUENCE</scope>
    <source>
        <strain evidence="2">FatNI3</strain>
    </source>
</reference>
<dbReference type="KEGG" id="vpy:HZI73_14515"/>
<dbReference type="Gene3D" id="3.10.350.10">
    <property type="entry name" value="LysM domain"/>
    <property type="match status" value="1"/>
</dbReference>
<proteinExistence type="predicted"/>
<evidence type="ECO:0000313" key="2">
    <source>
        <dbReference type="EMBL" id="QUI23425.1"/>
    </source>
</evidence>
<feature type="domain" description="LysM" evidence="1">
    <location>
        <begin position="46"/>
        <end position="95"/>
    </location>
</feature>
<dbReference type="RefSeq" id="WP_212694110.1">
    <property type="nucleotide sequence ID" value="NZ_CP058649.1"/>
</dbReference>
<keyword evidence="3" id="KW-1185">Reference proteome</keyword>
<dbReference type="InterPro" id="IPR036779">
    <property type="entry name" value="LysM_dom_sf"/>
</dbReference>
<dbReference type="CDD" id="cd00118">
    <property type="entry name" value="LysM"/>
    <property type="match status" value="1"/>
</dbReference>
<protein>
    <submittedName>
        <fullName evidence="2">LysM peptidoglycan-binding domain-containing protein</fullName>
    </submittedName>
</protein>
<sequence length="98" mass="11370">MLHNKKSFIMLMGFCFILLMSCSLFFGFTYAKGLDEKPRKSYVTITIESYDTLWDISKEHMNEAYYSITDYITEVKHINNLNNDTILAGDSLILPIVE</sequence>
<evidence type="ECO:0000259" key="1">
    <source>
        <dbReference type="Pfam" id="PF01476"/>
    </source>
</evidence>
<gene>
    <name evidence="2" type="ORF">HZI73_14515</name>
</gene>
<evidence type="ECO:0000313" key="3">
    <source>
        <dbReference type="Proteomes" id="UP000683246"/>
    </source>
</evidence>
<dbReference type="Pfam" id="PF01476">
    <property type="entry name" value="LysM"/>
    <property type="match status" value="1"/>
</dbReference>
<dbReference type="EMBL" id="CP058649">
    <property type="protein sequence ID" value="QUI23425.1"/>
    <property type="molecule type" value="Genomic_DNA"/>
</dbReference>
<dbReference type="InterPro" id="IPR018392">
    <property type="entry name" value="LysM"/>
</dbReference>